<sequence length="330" mass="37358">MENFEDLKRAVESVEMVDAHAHNIVALDSTLPFISCFSEFIGAKTASDSPNFVNFQVNLNEICELYGSSLSLHAVEESRRCLGFEASAAVCFKAARIAILLIDDGIKLDQKLDIKWHERFVPTVGRILQVEHVAENILEKEAEEGLIDILCGESYKIWGSYVYDFHVILIIDSVFPAGKPVRISNKNFSDYIFMHALEVAKNFNLPMQIHTGLEKDLDLRPGSPLNLPNLLEDKRFTKNRLVILHASFPFLKEASNLSSVYPQVYLDFGLRVPKPNFHGFVSSVKEIMDLAPINKVMINSSGIAFAERFYLGMSRDSYLKYYNNNKPIEI</sequence>
<keyword evidence="2" id="KW-1185">Reference proteome</keyword>
<dbReference type="InParanoid" id="K4AVL1"/>
<organism evidence="1">
    <name type="scientific">Solanum lycopersicum</name>
    <name type="common">Tomato</name>
    <name type="synonym">Lycopersicon esculentum</name>
    <dbReference type="NCBI Taxonomy" id="4081"/>
    <lineage>
        <taxon>Eukaryota</taxon>
        <taxon>Viridiplantae</taxon>
        <taxon>Streptophyta</taxon>
        <taxon>Embryophyta</taxon>
        <taxon>Tracheophyta</taxon>
        <taxon>Spermatophyta</taxon>
        <taxon>Magnoliopsida</taxon>
        <taxon>eudicotyledons</taxon>
        <taxon>Gunneridae</taxon>
        <taxon>Pentapetalae</taxon>
        <taxon>asterids</taxon>
        <taxon>lamiids</taxon>
        <taxon>Solanales</taxon>
        <taxon>Solanaceae</taxon>
        <taxon>Solanoideae</taxon>
        <taxon>Solaneae</taxon>
        <taxon>Solanum</taxon>
        <taxon>Solanum subgen. Lycopersicon</taxon>
    </lineage>
</organism>
<dbReference type="PANTHER" id="PTHR43383">
    <property type="entry name" value="NODULIN 6"/>
    <property type="match status" value="1"/>
</dbReference>
<dbReference type="Gene3D" id="3.20.20.140">
    <property type="entry name" value="Metal-dependent hydrolases"/>
    <property type="match status" value="2"/>
</dbReference>
<protein>
    <submittedName>
        <fullName evidence="1">Uncharacterized protein</fullName>
    </submittedName>
</protein>
<evidence type="ECO:0000313" key="2">
    <source>
        <dbReference type="Proteomes" id="UP000004994"/>
    </source>
</evidence>
<dbReference type="PaxDb" id="4081-Solyc01g056430.1.1"/>
<dbReference type="STRING" id="4081.K4AVL1"/>
<proteinExistence type="predicted"/>
<name>K4AVL1_SOLLC</name>
<dbReference type="PhylomeDB" id="K4AVL1"/>
<dbReference type="OMA" id="DIKWHER"/>
<accession>K4AVL1</accession>
<reference evidence="1" key="2">
    <citation type="submission" date="2015-06" db="UniProtKB">
        <authorList>
            <consortium name="EnsemblPlants"/>
        </authorList>
    </citation>
    <scope>IDENTIFICATION</scope>
    <source>
        <strain evidence="1">cv. Heinz 1706</strain>
    </source>
</reference>
<dbReference type="Proteomes" id="UP000004994">
    <property type="component" value="Chromosome 1"/>
</dbReference>
<dbReference type="HOGENOM" id="CLU_017290_4_0_1"/>
<dbReference type="AlphaFoldDB" id="K4AVL1"/>
<evidence type="ECO:0000313" key="1">
    <source>
        <dbReference type="EnsemblPlants" id="Solyc01g056430.1.1"/>
    </source>
</evidence>
<reference evidence="1" key="1">
    <citation type="journal article" date="2012" name="Nature">
        <title>The tomato genome sequence provides insights into fleshy fruit evolution.</title>
        <authorList>
            <consortium name="Tomato Genome Consortium"/>
        </authorList>
    </citation>
    <scope>NUCLEOTIDE SEQUENCE [LARGE SCALE GENOMIC DNA]</scope>
    <source>
        <strain evidence="1">cv. Heinz 1706</strain>
    </source>
</reference>
<dbReference type="eggNOG" id="KOG0683">
    <property type="taxonomic scope" value="Eukaryota"/>
</dbReference>
<dbReference type="InterPro" id="IPR032466">
    <property type="entry name" value="Metal_Hydrolase"/>
</dbReference>
<dbReference type="PANTHER" id="PTHR43383:SF2">
    <property type="entry name" value="AMIDOHYDROLASE 2 FAMILY PROTEIN"/>
    <property type="match status" value="1"/>
</dbReference>
<dbReference type="SUPFAM" id="SSF51556">
    <property type="entry name" value="Metallo-dependent hydrolases"/>
    <property type="match status" value="1"/>
</dbReference>
<dbReference type="Gramene" id="Solyc01g056430.1.1">
    <property type="protein sequence ID" value="Solyc01g056430.1.1"/>
    <property type="gene ID" value="Solyc01g056430.1"/>
</dbReference>
<dbReference type="EnsemblPlants" id="Solyc01g056430.1.1">
    <property type="protein sequence ID" value="Solyc01g056430.1.1"/>
    <property type="gene ID" value="Solyc01g056430.1"/>
</dbReference>